<dbReference type="InterPro" id="IPR006680">
    <property type="entry name" value="Amidohydro-rel"/>
</dbReference>
<name>A0A381XXW6_9ZZZZ</name>
<evidence type="ECO:0000256" key="1">
    <source>
        <dbReference type="ARBA" id="ARBA00023239"/>
    </source>
</evidence>
<dbReference type="InterPro" id="IPR032465">
    <property type="entry name" value="ACMSD"/>
</dbReference>
<gene>
    <name evidence="3" type="ORF">METZ01_LOCUS122500</name>
</gene>
<dbReference type="InterPro" id="IPR032466">
    <property type="entry name" value="Metal_Hydrolase"/>
</dbReference>
<sequence length="385" mass="43499">MRDGFKIIDCDRHVVEPEDLWDRYLEAPFKHYGVKGSKFSMQTTIGGKQTSGRLNQNFYDLGPQIVTTQQGFARDPIWRRKFKNGIIHNFDSQSYLADMDQEGVDVAVCFSGIGLYATWSNELDPDLSAAMCRAYNNWLYDFIQNDPERLKGVCLLPFQDLNLAATELRRCATELGMCGIFWRPNPHMGRLLSDSAFDPIFSIAEAHNINVSVHEGIQRILPAFAADRVETRFAQHATCHPMEQMGAILAMISGGVFDRFPGLTASYLESGAGWLPYWMERLDSLHSNPFFSEDYHGTHKPSVYVDRQQVFVSCEGAEGSLATISRVLSEDCVMWASDYPHPDAMVDSPNGVNRLVRTGHISKDFIRKILWDNPAKCFHIGKPAQ</sequence>
<keyword evidence="1" id="KW-0456">Lyase</keyword>
<dbReference type="GO" id="GO:0016831">
    <property type="term" value="F:carboxy-lyase activity"/>
    <property type="evidence" value="ECO:0007669"/>
    <property type="project" value="InterPro"/>
</dbReference>
<feature type="domain" description="Amidohydrolase-related" evidence="2">
    <location>
        <begin position="88"/>
        <end position="379"/>
    </location>
</feature>
<dbReference type="EMBL" id="UINC01016790">
    <property type="protein sequence ID" value="SVA69646.1"/>
    <property type="molecule type" value="Genomic_DNA"/>
</dbReference>
<dbReference type="PANTHER" id="PTHR21240:SF28">
    <property type="entry name" value="ISO-OROTATE DECARBOXYLASE (EUROFUNG)"/>
    <property type="match status" value="1"/>
</dbReference>
<dbReference type="SUPFAM" id="SSF51556">
    <property type="entry name" value="Metallo-dependent hydrolases"/>
    <property type="match status" value="1"/>
</dbReference>
<evidence type="ECO:0000259" key="2">
    <source>
        <dbReference type="Pfam" id="PF04909"/>
    </source>
</evidence>
<proteinExistence type="predicted"/>
<accession>A0A381XXW6</accession>
<dbReference type="GO" id="GO:0019748">
    <property type="term" value="P:secondary metabolic process"/>
    <property type="evidence" value="ECO:0007669"/>
    <property type="project" value="TreeGrafter"/>
</dbReference>
<dbReference type="GO" id="GO:0005737">
    <property type="term" value="C:cytoplasm"/>
    <property type="evidence" value="ECO:0007669"/>
    <property type="project" value="TreeGrafter"/>
</dbReference>
<dbReference type="PANTHER" id="PTHR21240">
    <property type="entry name" value="2-AMINO-3-CARBOXYLMUCONATE-6-SEMIALDEHYDE DECARBOXYLASE"/>
    <property type="match status" value="1"/>
</dbReference>
<organism evidence="3">
    <name type="scientific">marine metagenome</name>
    <dbReference type="NCBI Taxonomy" id="408172"/>
    <lineage>
        <taxon>unclassified sequences</taxon>
        <taxon>metagenomes</taxon>
        <taxon>ecological metagenomes</taxon>
    </lineage>
</organism>
<evidence type="ECO:0000313" key="3">
    <source>
        <dbReference type="EMBL" id="SVA69646.1"/>
    </source>
</evidence>
<dbReference type="GO" id="GO:0016787">
    <property type="term" value="F:hydrolase activity"/>
    <property type="evidence" value="ECO:0007669"/>
    <property type="project" value="InterPro"/>
</dbReference>
<protein>
    <recommendedName>
        <fullName evidence="2">Amidohydrolase-related domain-containing protein</fullName>
    </recommendedName>
</protein>
<dbReference type="Pfam" id="PF04909">
    <property type="entry name" value="Amidohydro_2"/>
    <property type="match status" value="1"/>
</dbReference>
<dbReference type="AlphaFoldDB" id="A0A381XXW6"/>
<reference evidence="3" key="1">
    <citation type="submission" date="2018-05" db="EMBL/GenBank/DDBJ databases">
        <authorList>
            <person name="Lanie J.A."/>
            <person name="Ng W.-L."/>
            <person name="Kazmierczak K.M."/>
            <person name="Andrzejewski T.M."/>
            <person name="Davidsen T.M."/>
            <person name="Wayne K.J."/>
            <person name="Tettelin H."/>
            <person name="Glass J.I."/>
            <person name="Rusch D."/>
            <person name="Podicherti R."/>
            <person name="Tsui H.-C.T."/>
            <person name="Winkler M.E."/>
        </authorList>
    </citation>
    <scope>NUCLEOTIDE SEQUENCE</scope>
</reference>
<dbReference type="Gene3D" id="3.20.20.140">
    <property type="entry name" value="Metal-dependent hydrolases"/>
    <property type="match status" value="1"/>
</dbReference>